<dbReference type="Pfam" id="PF00437">
    <property type="entry name" value="T2SSE"/>
    <property type="match status" value="1"/>
</dbReference>
<dbReference type="InterPro" id="IPR027417">
    <property type="entry name" value="P-loop_NTPase"/>
</dbReference>
<evidence type="ECO:0000256" key="2">
    <source>
        <dbReference type="ARBA" id="ARBA00022741"/>
    </source>
</evidence>
<proteinExistence type="inferred from homology"/>
<dbReference type="InterPro" id="IPR001482">
    <property type="entry name" value="T2SS/T4SS_dom"/>
</dbReference>
<protein>
    <recommendedName>
        <fullName evidence="4">Bacterial type II secretion system protein E domain-containing protein</fullName>
    </recommendedName>
</protein>
<dbReference type="GO" id="GO:0016887">
    <property type="term" value="F:ATP hydrolysis activity"/>
    <property type="evidence" value="ECO:0007669"/>
    <property type="project" value="TreeGrafter"/>
</dbReference>
<dbReference type="SUPFAM" id="SSF52540">
    <property type="entry name" value="P-loop containing nucleoside triphosphate hydrolases"/>
    <property type="match status" value="1"/>
</dbReference>
<dbReference type="GO" id="GO:0005524">
    <property type="term" value="F:ATP binding"/>
    <property type="evidence" value="ECO:0007669"/>
    <property type="project" value="UniProtKB-KW"/>
</dbReference>
<dbReference type="EMBL" id="PFWX01000031">
    <property type="protein sequence ID" value="PJA41636.1"/>
    <property type="molecule type" value="Genomic_DNA"/>
</dbReference>
<dbReference type="Proteomes" id="UP000231634">
    <property type="component" value="Unassembled WGS sequence"/>
</dbReference>
<sequence length="82" mass="9076">ETIYQGEGCSVCGFSGYRGQIGLFEILYVSDAIRELIIAKTSTNIIKDKARAEGMRLMFEDGLNKIESGQTTLEEVLRVAVE</sequence>
<feature type="non-terminal residue" evidence="5">
    <location>
        <position position="1"/>
    </location>
</feature>
<evidence type="ECO:0000313" key="6">
    <source>
        <dbReference type="Proteomes" id="UP000231634"/>
    </source>
</evidence>
<evidence type="ECO:0000259" key="4">
    <source>
        <dbReference type="Pfam" id="PF00437"/>
    </source>
</evidence>
<comment type="similarity">
    <text evidence="1">Belongs to the GSP E family.</text>
</comment>
<evidence type="ECO:0000256" key="1">
    <source>
        <dbReference type="ARBA" id="ARBA00006611"/>
    </source>
</evidence>
<gene>
    <name evidence="5" type="ORF">CO177_01220</name>
</gene>
<keyword evidence="2" id="KW-0547">Nucleotide-binding</keyword>
<dbReference type="PANTHER" id="PTHR30258:SF2">
    <property type="entry name" value="COMG OPERON PROTEIN 1"/>
    <property type="match status" value="1"/>
</dbReference>
<comment type="caution">
    <text evidence="5">The sequence shown here is derived from an EMBL/GenBank/DDBJ whole genome shotgun (WGS) entry which is preliminary data.</text>
</comment>
<dbReference type="Gene3D" id="3.40.50.300">
    <property type="entry name" value="P-loop containing nucleotide triphosphate hydrolases"/>
    <property type="match status" value="1"/>
</dbReference>
<dbReference type="AlphaFoldDB" id="A0A2M7X622"/>
<accession>A0A2M7X622</accession>
<keyword evidence="3" id="KW-0067">ATP-binding</keyword>
<evidence type="ECO:0000256" key="3">
    <source>
        <dbReference type="ARBA" id="ARBA00022840"/>
    </source>
</evidence>
<evidence type="ECO:0000313" key="5">
    <source>
        <dbReference type="EMBL" id="PJA41636.1"/>
    </source>
</evidence>
<dbReference type="GO" id="GO:0005886">
    <property type="term" value="C:plasma membrane"/>
    <property type="evidence" value="ECO:0007669"/>
    <property type="project" value="TreeGrafter"/>
</dbReference>
<dbReference type="PANTHER" id="PTHR30258">
    <property type="entry name" value="TYPE II SECRETION SYSTEM PROTEIN GSPE-RELATED"/>
    <property type="match status" value="1"/>
</dbReference>
<organism evidence="5 6">
    <name type="scientific">Candidatus Wolfebacteria bacterium CG_4_9_14_3_um_filter_37_9</name>
    <dbReference type="NCBI Taxonomy" id="1975065"/>
    <lineage>
        <taxon>Bacteria</taxon>
        <taxon>Candidatus Wolfeibacteriota</taxon>
    </lineage>
</organism>
<reference evidence="6" key="1">
    <citation type="submission" date="2017-09" db="EMBL/GenBank/DDBJ databases">
        <title>Depth-based differentiation of microbial function through sediment-hosted aquifers and enrichment of novel symbionts in the deep terrestrial subsurface.</title>
        <authorList>
            <person name="Probst A.J."/>
            <person name="Ladd B."/>
            <person name="Jarett J.K."/>
            <person name="Geller-Mcgrath D.E."/>
            <person name="Sieber C.M.K."/>
            <person name="Emerson J.B."/>
            <person name="Anantharaman K."/>
            <person name="Thomas B.C."/>
            <person name="Malmstrom R."/>
            <person name="Stieglmeier M."/>
            <person name="Klingl A."/>
            <person name="Woyke T."/>
            <person name="Ryan C.M."/>
            <person name="Banfield J.F."/>
        </authorList>
    </citation>
    <scope>NUCLEOTIDE SEQUENCE [LARGE SCALE GENOMIC DNA]</scope>
</reference>
<name>A0A2M7X622_9BACT</name>
<feature type="domain" description="Bacterial type II secretion system protein E" evidence="4">
    <location>
        <begin position="2"/>
        <end position="78"/>
    </location>
</feature>